<evidence type="ECO:0000256" key="2">
    <source>
        <dbReference type="ARBA" id="ARBA00022786"/>
    </source>
</evidence>
<name>L1LCD7_THEEQ</name>
<dbReference type="InterPro" id="IPR016135">
    <property type="entry name" value="UBQ-conjugating_enzyme/RWD"/>
</dbReference>
<dbReference type="FunFam" id="3.10.110.10:FF:000090">
    <property type="entry name" value="Ubiquitin-conjugating enzyme E2-17 kDa"/>
    <property type="match status" value="1"/>
</dbReference>
<evidence type="ECO:0000259" key="5">
    <source>
        <dbReference type="PROSITE" id="PS50127"/>
    </source>
</evidence>
<feature type="active site" description="Glycyl thioester intermediate" evidence="3">
    <location>
        <position position="88"/>
    </location>
</feature>
<dbReference type="PROSITE" id="PS50127">
    <property type="entry name" value="UBC_2"/>
    <property type="match status" value="1"/>
</dbReference>
<dbReference type="OrthoDB" id="9984419at2759"/>
<evidence type="ECO:0000313" key="7">
    <source>
        <dbReference type="Proteomes" id="UP000031512"/>
    </source>
</evidence>
<keyword evidence="4" id="KW-0547">Nucleotide-binding</keyword>
<accession>L1LCD7</accession>
<sequence>MASSAKRRLMLDLQKLQENLPETICASPIDDDIFNWQAVILGPENTEWQGGIFSLSLTFLNDYPNKPPKVKFLTKIFHPNVYQDGSICLDILQTEWSPVFDVSGLLISIQSLLNDPNPKSPANNEAAMLFVENRSEYIRRVKLAVSESIVTAEASLNTTEQI</sequence>
<keyword evidence="1" id="KW-0808">Transferase</keyword>
<dbReference type="CDD" id="cd23790">
    <property type="entry name" value="UBCc_UBE2A_2B"/>
    <property type="match status" value="1"/>
</dbReference>
<dbReference type="Proteomes" id="UP000031512">
    <property type="component" value="Unassembled WGS sequence"/>
</dbReference>
<keyword evidence="4" id="KW-0067">ATP-binding</keyword>
<dbReference type="Gene3D" id="3.10.110.10">
    <property type="entry name" value="Ubiquitin Conjugating Enzyme"/>
    <property type="match status" value="1"/>
</dbReference>
<comment type="caution">
    <text evidence="6">The sequence shown here is derived from an EMBL/GenBank/DDBJ whole genome shotgun (WGS) entry which is preliminary data.</text>
</comment>
<dbReference type="GeneID" id="15804550"/>
<dbReference type="PROSITE" id="PS00183">
    <property type="entry name" value="UBC_1"/>
    <property type="match status" value="1"/>
</dbReference>
<evidence type="ECO:0000256" key="3">
    <source>
        <dbReference type="PROSITE-ProRule" id="PRU10133"/>
    </source>
</evidence>
<reference evidence="6 7" key="1">
    <citation type="journal article" date="2012" name="BMC Genomics">
        <title>Comparative genomic analysis and phylogenetic position of Theileria equi.</title>
        <authorList>
            <person name="Kappmeyer L.S."/>
            <person name="Thiagarajan M."/>
            <person name="Herndon D.R."/>
            <person name="Ramsay J.D."/>
            <person name="Caler E."/>
            <person name="Djikeng A."/>
            <person name="Gillespie J.J."/>
            <person name="Lau A.O."/>
            <person name="Roalson E.H."/>
            <person name="Silva J.C."/>
            <person name="Silva M.G."/>
            <person name="Suarez C.E."/>
            <person name="Ueti M.W."/>
            <person name="Nene V.M."/>
            <person name="Mealey R.H."/>
            <person name="Knowles D.P."/>
            <person name="Brayton K.A."/>
        </authorList>
    </citation>
    <scope>NUCLEOTIDE SEQUENCE [LARGE SCALE GENOMIC DNA]</scope>
    <source>
        <strain evidence="6 7">WA</strain>
    </source>
</reference>
<dbReference type="KEGG" id="beq:BEWA_014740"/>
<evidence type="ECO:0000313" key="6">
    <source>
        <dbReference type="EMBL" id="EKX72915.1"/>
    </source>
</evidence>
<evidence type="ECO:0000256" key="1">
    <source>
        <dbReference type="ARBA" id="ARBA00022679"/>
    </source>
</evidence>
<dbReference type="VEuPathDB" id="PiroplasmaDB:BEWA_014740"/>
<dbReference type="RefSeq" id="XP_004832367.1">
    <property type="nucleotide sequence ID" value="XM_004832310.1"/>
</dbReference>
<feature type="domain" description="UBC core" evidence="5">
    <location>
        <begin position="4"/>
        <end position="150"/>
    </location>
</feature>
<dbReference type="InterPro" id="IPR050113">
    <property type="entry name" value="Ub_conjugating_enzyme"/>
</dbReference>
<keyword evidence="2 4" id="KW-0833">Ubl conjugation pathway</keyword>
<dbReference type="eggNOG" id="KOG0419">
    <property type="taxonomic scope" value="Eukaryota"/>
</dbReference>
<protein>
    <submittedName>
        <fullName evidence="6">Ubiquitin-conjugating enzyme E2, putative</fullName>
    </submittedName>
</protein>
<proteinExistence type="inferred from homology"/>
<dbReference type="InterPro" id="IPR000608">
    <property type="entry name" value="UBC"/>
</dbReference>
<dbReference type="GO" id="GO:0005524">
    <property type="term" value="F:ATP binding"/>
    <property type="evidence" value="ECO:0007669"/>
    <property type="project" value="UniProtKB-UniRule"/>
</dbReference>
<dbReference type="PANTHER" id="PTHR24067">
    <property type="entry name" value="UBIQUITIN-CONJUGATING ENZYME E2"/>
    <property type="match status" value="1"/>
</dbReference>
<gene>
    <name evidence="6" type="ORF">BEWA_014740</name>
</gene>
<dbReference type="AlphaFoldDB" id="L1LCD7"/>
<dbReference type="EMBL" id="ACOU01000004">
    <property type="protein sequence ID" value="EKX72915.1"/>
    <property type="molecule type" value="Genomic_DNA"/>
</dbReference>
<dbReference type="SMART" id="SM00212">
    <property type="entry name" value="UBCc"/>
    <property type="match status" value="1"/>
</dbReference>
<organism evidence="6 7">
    <name type="scientific">Theileria equi strain WA</name>
    <dbReference type="NCBI Taxonomy" id="1537102"/>
    <lineage>
        <taxon>Eukaryota</taxon>
        <taxon>Sar</taxon>
        <taxon>Alveolata</taxon>
        <taxon>Apicomplexa</taxon>
        <taxon>Aconoidasida</taxon>
        <taxon>Piroplasmida</taxon>
        <taxon>Theileriidae</taxon>
        <taxon>Theileria</taxon>
    </lineage>
</organism>
<dbReference type="Pfam" id="PF00179">
    <property type="entry name" value="UQ_con"/>
    <property type="match status" value="1"/>
</dbReference>
<evidence type="ECO:0000256" key="4">
    <source>
        <dbReference type="RuleBase" id="RU362109"/>
    </source>
</evidence>
<comment type="similarity">
    <text evidence="4">Belongs to the ubiquitin-conjugating enzyme family.</text>
</comment>
<keyword evidence="7" id="KW-1185">Reference proteome</keyword>
<dbReference type="InterPro" id="IPR023313">
    <property type="entry name" value="UBQ-conjugating_AS"/>
</dbReference>
<dbReference type="SUPFAM" id="SSF54495">
    <property type="entry name" value="UBC-like"/>
    <property type="match status" value="1"/>
</dbReference>
<dbReference type="GO" id="GO:0016740">
    <property type="term" value="F:transferase activity"/>
    <property type="evidence" value="ECO:0007669"/>
    <property type="project" value="UniProtKB-KW"/>
</dbReference>
<dbReference type="STRING" id="1537102.L1LCD7"/>